<evidence type="ECO:0000313" key="1">
    <source>
        <dbReference type="EMBL" id="MFC5294246.1"/>
    </source>
</evidence>
<accession>A0ABW0F6Y6</accession>
<evidence type="ECO:0000313" key="2">
    <source>
        <dbReference type="Proteomes" id="UP001595976"/>
    </source>
</evidence>
<comment type="caution">
    <text evidence="1">The sequence shown here is derived from an EMBL/GenBank/DDBJ whole genome shotgun (WGS) entry which is preliminary data.</text>
</comment>
<dbReference type="Proteomes" id="UP001595976">
    <property type="component" value="Unassembled WGS sequence"/>
</dbReference>
<keyword evidence="2" id="KW-1185">Reference proteome</keyword>
<proteinExistence type="predicted"/>
<protein>
    <submittedName>
        <fullName evidence="1">Uncharacterized protein</fullName>
    </submittedName>
</protein>
<gene>
    <name evidence="1" type="ORF">ACFPK2_14755</name>
</gene>
<sequence>MPTVSQRSERDRGAHATCCAERLAITGAAPATVGFRPFLLA</sequence>
<reference evidence="2" key="1">
    <citation type="journal article" date="2019" name="Int. J. Syst. Evol. Microbiol.">
        <title>The Global Catalogue of Microorganisms (GCM) 10K type strain sequencing project: providing services to taxonomists for standard genome sequencing and annotation.</title>
        <authorList>
            <consortium name="The Broad Institute Genomics Platform"/>
            <consortium name="The Broad Institute Genome Sequencing Center for Infectious Disease"/>
            <person name="Wu L."/>
            <person name="Ma J."/>
        </authorList>
    </citation>
    <scope>NUCLEOTIDE SEQUENCE [LARGE SCALE GENOMIC DNA]</scope>
    <source>
        <strain evidence="2">CGMCC 1.15643</strain>
    </source>
</reference>
<organism evidence="1 2">
    <name type="scientific">Bosea minatitlanensis</name>
    <dbReference type="NCBI Taxonomy" id="128782"/>
    <lineage>
        <taxon>Bacteria</taxon>
        <taxon>Pseudomonadati</taxon>
        <taxon>Pseudomonadota</taxon>
        <taxon>Alphaproteobacteria</taxon>
        <taxon>Hyphomicrobiales</taxon>
        <taxon>Boseaceae</taxon>
        <taxon>Bosea</taxon>
    </lineage>
</organism>
<dbReference type="EMBL" id="JBHSLI010000005">
    <property type="protein sequence ID" value="MFC5294246.1"/>
    <property type="molecule type" value="Genomic_DNA"/>
</dbReference>
<dbReference type="RefSeq" id="WP_260349762.1">
    <property type="nucleotide sequence ID" value="NZ_JAOAOS010000030.1"/>
</dbReference>
<name>A0ABW0F6Y6_9HYPH</name>